<feature type="chain" id="PRO_5038434066" evidence="1">
    <location>
        <begin position="23"/>
        <end position="425"/>
    </location>
</feature>
<keyword evidence="3" id="KW-1185">Reference proteome</keyword>
<dbReference type="PANTHER" id="PTHR43649">
    <property type="entry name" value="ARABINOSE-BINDING PROTEIN-RELATED"/>
    <property type="match status" value="1"/>
</dbReference>
<dbReference type="AlphaFoldDB" id="A0A1H6EMW0"/>
<keyword evidence="2" id="KW-0762">Sugar transport</keyword>
<protein>
    <submittedName>
        <fullName evidence="2">Multiple sugar transport system substrate-binding protein</fullName>
    </submittedName>
</protein>
<feature type="signal peptide" evidence="1">
    <location>
        <begin position="1"/>
        <end position="22"/>
    </location>
</feature>
<proteinExistence type="predicted"/>
<gene>
    <name evidence="2" type="ORF">SAMN05444920_112303</name>
</gene>
<dbReference type="PROSITE" id="PS51257">
    <property type="entry name" value="PROKAR_LIPOPROTEIN"/>
    <property type="match status" value="1"/>
</dbReference>
<dbReference type="SUPFAM" id="SSF53850">
    <property type="entry name" value="Periplasmic binding protein-like II"/>
    <property type="match status" value="1"/>
</dbReference>
<keyword evidence="2" id="KW-0813">Transport</keyword>
<evidence type="ECO:0000313" key="2">
    <source>
        <dbReference type="EMBL" id="SEG99230.1"/>
    </source>
</evidence>
<dbReference type="PANTHER" id="PTHR43649:SF30">
    <property type="entry name" value="ABC TRANSPORTER SUBSTRATE-BINDING PROTEIN"/>
    <property type="match status" value="1"/>
</dbReference>
<dbReference type="Proteomes" id="UP000236732">
    <property type="component" value="Unassembled WGS sequence"/>
</dbReference>
<dbReference type="Gene3D" id="3.40.190.10">
    <property type="entry name" value="Periplasmic binding protein-like II"/>
    <property type="match status" value="2"/>
</dbReference>
<evidence type="ECO:0000313" key="3">
    <source>
        <dbReference type="Proteomes" id="UP000236732"/>
    </source>
</evidence>
<organism evidence="2 3">
    <name type="scientific">Nonomuraea solani</name>
    <dbReference type="NCBI Taxonomy" id="1144553"/>
    <lineage>
        <taxon>Bacteria</taxon>
        <taxon>Bacillati</taxon>
        <taxon>Actinomycetota</taxon>
        <taxon>Actinomycetes</taxon>
        <taxon>Streptosporangiales</taxon>
        <taxon>Streptosporangiaceae</taxon>
        <taxon>Nonomuraea</taxon>
    </lineage>
</organism>
<dbReference type="Pfam" id="PF13416">
    <property type="entry name" value="SBP_bac_8"/>
    <property type="match status" value="1"/>
</dbReference>
<dbReference type="EMBL" id="FNVT01000012">
    <property type="protein sequence ID" value="SEG99230.1"/>
    <property type="molecule type" value="Genomic_DNA"/>
</dbReference>
<dbReference type="InterPro" id="IPR050490">
    <property type="entry name" value="Bact_solute-bd_prot1"/>
</dbReference>
<sequence>MSSGKKIWSAALLATAVLAVTAACGGGGESADGRVTLRFSYWGSDARQKMTDAAIAKFEAKNPNIDVQGEISDFPSYYDRLSTQVAGRDAPDVMTLEIRGLREYAERGTLADLASKVNTADIDGEVLSTGVVDGKQYAVPTGVNAFSMVINPALVEQAKATMPDDKTWTWEQYVELCAKVSAGGGGKITGTQLIWHPAYLQIYAAQKGEQLYDGNKLGMSAQTIKEWWGITQSLIETKGSPNAAKSTEIYEAGIEQTLIGTNTGATMMMWSNVLGAATKASGQNLELLRMPKIEGARTGGMFLQPAMFYTASARSKHAAEAAKFIDFMVNDVEAGQDILSDRGLPANEKVLAAVSAKLPPVDQKTVAFVKEIQDELADPPAAPPKGSSAMESILRRYSEEVIFNRMTPDEAVQKFITETNALLAG</sequence>
<evidence type="ECO:0000256" key="1">
    <source>
        <dbReference type="SAM" id="SignalP"/>
    </source>
</evidence>
<name>A0A1H6EMW0_9ACTN</name>
<dbReference type="InterPro" id="IPR006059">
    <property type="entry name" value="SBP"/>
</dbReference>
<accession>A0A1H6EMW0</accession>
<reference evidence="2 3" key="1">
    <citation type="submission" date="2016-10" db="EMBL/GenBank/DDBJ databases">
        <authorList>
            <person name="de Groot N.N."/>
        </authorList>
    </citation>
    <scope>NUCLEOTIDE SEQUENCE [LARGE SCALE GENOMIC DNA]</scope>
    <source>
        <strain evidence="2 3">CGMCC 4.7037</strain>
    </source>
</reference>
<keyword evidence="1" id="KW-0732">Signal</keyword>